<evidence type="ECO:0000256" key="1">
    <source>
        <dbReference type="ARBA" id="ARBA00023125"/>
    </source>
</evidence>
<dbReference type="InterPro" id="IPR009057">
    <property type="entry name" value="Homeodomain-like_sf"/>
</dbReference>
<dbReference type="PRINTS" id="PR00455">
    <property type="entry name" value="HTHTETR"/>
</dbReference>
<dbReference type="PANTHER" id="PTHR43479">
    <property type="entry name" value="ACREF/ENVCD OPERON REPRESSOR-RELATED"/>
    <property type="match status" value="1"/>
</dbReference>
<keyword evidence="1" id="KW-0238">DNA-binding</keyword>
<dbReference type="SUPFAM" id="SSF46689">
    <property type="entry name" value="Homeodomain-like"/>
    <property type="match status" value="1"/>
</dbReference>
<reference evidence="3" key="1">
    <citation type="submission" date="2019-08" db="EMBL/GenBank/DDBJ databases">
        <authorList>
            <person name="Kucharzyk K."/>
            <person name="Murdoch R.W."/>
            <person name="Higgins S."/>
            <person name="Loffler F."/>
        </authorList>
    </citation>
    <scope>NUCLEOTIDE SEQUENCE</scope>
</reference>
<sequence length="185" mass="21530">MTDQDLKQTIKRIAVEHFNRSGYHGTTIRTIASEAGCSLPMVYYYYKSKKELFHEIIKEDYFGILKRESERLDSSSMLDFYTNFILNVMHLNSYEKKIYRLGIKVYLSFDGDDELLSLMEAWEASIIPRHSAILLPHFKGRADAQVRIRTLMHLMENLIEGIVVKSKVMSEEEIRQEISIVLGGE</sequence>
<dbReference type="GO" id="GO:0003677">
    <property type="term" value="F:DNA binding"/>
    <property type="evidence" value="ECO:0007669"/>
    <property type="project" value="UniProtKB-KW"/>
</dbReference>
<proteinExistence type="predicted"/>
<feature type="domain" description="HTH tetR-type" evidence="2">
    <location>
        <begin position="4"/>
        <end position="64"/>
    </location>
</feature>
<comment type="caution">
    <text evidence="3">The sequence shown here is derived from an EMBL/GenBank/DDBJ whole genome shotgun (WGS) entry which is preliminary data.</text>
</comment>
<evidence type="ECO:0000313" key="3">
    <source>
        <dbReference type="EMBL" id="MPM03871.1"/>
    </source>
</evidence>
<name>A0A644WJZ7_9ZZZZ</name>
<dbReference type="Gene3D" id="1.10.357.10">
    <property type="entry name" value="Tetracycline Repressor, domain 2"/>
    <property type="match status" value="1"/>
</dbReference>
<dbReference type="InterPro" id="IPR050624">
    <property type="entry name" value="HTH-type_Tx_Regulator"/>
</dbReference>
<organism evidence="3">
    <name type="scientific">bioreactor metagenome</name>
    <dbReference type="NCBI Taxonomy" id="1076179"/>
    <lineage>
        <taxon>unclassified sequences</taxon>
        <taxon>metagenomes</taxon>
        <taxon>ecological metagenomes</taxon>
    </lineage>
</organism>
<dbReference type="EMBL" id="VSSQ01000988">
    <property type="protein sequence ID" value="MPM03871.1"/>
    <property type="molecule type" value="Genomic_DNA"/>
</dbReference>
<dbReference type="PANTHER" id="PTHR43479:SF11">
    <property type="entry name" value="ACREF_ENVCD OPERON REPRESSOR-RELATED"/>
    <property type="match status" value="1"/>
</dbReference>
<accession>A0A644WJZ7</accession>
<evidence type="ECO:0000259" key="2">
    <source>
        <dbReference type="PROSITE" id="PS50977"/>
    </source>
</evidence>
<protein>
    <recommendedName>
        <fullName evidence="2">HTH tetR-type domain-containing protein</fullName>
    </recommendedName>
</protein>
<gene>
    <name evidence="3" type="ORF">SDC9_50138</name>
</gene>
<dbReference type="AlphaFoldDB" id="A0A644WJZ7"/>
<dbReference type="InterPro" id="IPR001647">
    <property type="entry name" value="HTH_TetR"/>
</dbReference>
<dbReference type="Pfam" id="PF00440">
    <property type="entry name" value="TetR_N"/>
    <property type="match status" value="1"/>
</dbReference>
<dbReference type="PROSITE" id="PS50977">
    <property type="entry name" value="HTH_TETR_2"/>
    <property type="match status" value="1"/>
</dbReference>